<dbReference type="EMBL" id="CAXKWB010000393">
    <property type="protein sequence ID" value="CAL4060570.1"/>
    <property type="molecule type" value="Genomic_DNA"/>
</dbReference>
<dbReference type="AlphaFoldDB" id="A0AAV2PNM7"/>
<feature type="non-terminal residue" evidence="2">
    <location>
        <position position="1"/>
    </location>
</feature>
<proteinExistence type="predicted"/>
<comment type="caution">
    <text evidence="2">The sequence shown here is derived from an EMBL/GenBank/DDBJ whole genome shotgun (WGS) entry which is preliminary data.</text>
</comment>
<sequence>VNEAKMMVKWREVLRSAKTTTLTNQLQELKLRVSEGTRGQESLIRVLASQVKQAHHQRSTAAHNHLSAVHKLTALHEEHVSMLTRHVRNMEAKAAHKAAMETEDQAAQHLANLRQLNLVVGAAERDHELTEKEELTAFHTTITQVTSQLEDELAVARSEKEAMLEEAWVRLSTAYRDHQNNTSGL</sequence>
<evidence type="ECO:0000313" key="3">
    <source>
        <dbReference type="Proteomes" id="UP001497623"/>
    </source>
</evidence>
<accession>A0AAV2PNM7</accession>
<name>A0AAV2PNM7_MEGNR</name>
<feature type="non-terminal residue" evidence="2">
    <location>
        <position position="185"/>
    </location>
</feature>
<feature type="domain" description="Dynein regulatory complex protein 1/2 N-terminal" evidence="1">
    <location>
        <begin position="2"/>
        <end position="66"/>
    </location>
</feature>
<keyword evidence="3" id="KW-1185">Reference proteome</keyword>
<evidence type="ECO:0000313" key="2">
    <source>
        <dbReference type="EMBL" id="CAL4060570.1"/>
    </source>
</evidence>
<reference evidence="2 3" key="1">
    <citation type="submission" date="2024-05" db="EMBL/GenBank/DDBJ databases">
        <authorList>
            <person name="Wallberg A."/>
        </authorList>
    </citation>
    <scope>NUCLEOTIDE SEQUENCE [LARGE SCALE GENOMIC DNA]</scope>
</reference>
<dbReference type="InterPro" id="IPR039505">
    <property type="entry name" value="DRC1/2_N"/>
</dbReference>
<dbReference type="Pfam" id="PF14772">
    <property type="entry name" value="NYD-SP28"/>
    <property type="match status" value="1"/>
</dbReference>
<gene>
    <name evidence="2" type="ORF">MNOR_LOCUS1468</name>
</gene>
<protein>
    <recommendedName>
        <fullName evidence="1">Dynein regulatory complex protein 1/2 N-terminal domain-containing protein</fullName>
    </recommendedName>
</protein>
<organism evidence="2 3">
    <name type="scientific">Meganyctiphanes norvegica</name>
    <name type="common">Northern krill</name>
    <name type="synonym">Thysanopoda norvegica</name>
    <dbReference type="NCBI Taxonomy" id="48144"/>
    <lineage>
        <taxon>Eukaryota</taxon>
        <taxon>Metazoa</taxon>
        <taxon>Ecdysozoa</taxon>
        <taxon>Arthropoda</taxon>
        <taxon>Crustacea</taxon>
        <taxon>Multicrustacea</taxon>
        <taxon>Malacostraca</taxon>
        <taxon>Eumalacostraca</taxon>
        <taxon>Eucarida</taxon>
        <taxon>Euphausiacea</taxon>
        <taxon>Euphausiidae</taxon>
        <taxon>Meganyctiphanes</taxon>
    </lineage>
</organism>
<evidence type="ECO:0000259" key="1">
    <source>
        <dbReference type="Pfam" id="PF14772"/>
    </source>
</evidence>
<dbReference type="Proteomes" id="UP001497623">
    <property type="component" value="Unassembled WGS sequence"/>
</dbReference>